<name>A0ABP3BMH5_9BORD</name>
<evidence type="ECO:0000313" key="2">
    <source>
        <dbReference type="EMBL" id="EXX96379.1"/>
    </source>
</evidence>
<accession>A0ABP3BMH5</accession>
<keyword evidence="3" id="KW-1185">Reference proteome</keyword>
<evidence type="ECO:0000256" key="1">
    <source>
        <dbReference type="SAM" id="MobiDB-lite"/>
    </source>
</evidence>
<feature type="region of interest" description="Disordered" evidence="1">
    <location>
        <begin position="1"/>
        <end position="28"/>
    </location>
</feature>
<organism evidence="2 3">
    <name type="scientific">Bordetella holmesii 1058</name>
    <dbReference type="NCBI Taxonomy" id="1247648"/>
    <lineage>
        <taxon>Bacteria</taxon>
        <taxon>Pseudomonadati</taxon>
        <taxon>Pseudomonadota</taxon>
        <taxon>Betaproteobacteria</taxon>
        <taxon>Burkholderiales</taxon>
        <taxon>Alcaligenaceae</taxon>
        <taxon>Bordetella</taxon>
    </lineage>
</organism>
<dbReference type="EMBL" id="JDTF01000003">
    <property type="protein sequence ID" value="EXX96379.1"/>
    <property type="molecule type" value="Genomic_DNA"/>
</dbReference>
<reference evidence="2 3" key="1">
    <citation type="submission" date="2014-02" db="EMBL/GenBank/DDBJ databases">
        <title>Whole Genome Sequencing Of Bordetella Holmesii, An Emerging Opportunistic Infection Of Humans.</title>
        <authorList>
            <person name="Tettelin H."/>
            <person name="Hooven T.A."/>
            <person name="Hine E."/>
            <person name="Su Q."/>
            <person name="Huard R.C."/>
            <person name="Della-Latta P."/>
            <person name="Daugherty S.C."/>
            <person name="Agrawal S."/>
            <person name="Sengamalay N."/>
            <person name="Tallon L.J."/>
            <person name="Sadzewicz L."/>
            <person name="Whittier S."/>
            <person name="Fraser C.M."/>
            <person name="Ratner A.J."/>
        </authorList>
    </citation>
    <scope>NUCLEOTIDE SEQUENCE [LARGE SCALE GENOMIC DNA]</scope>
    <source>
        <strain evidence="2 3">1058</strain>
    </source>
</reference>
<gene>
    <name evidence="2" type="ORF">D559_0243</name>
</gene>
<dbReference type="Proteomes" id="UP000023104">
    <property type="component" value="Unassembled WGS sequence"/>
</dbReference>
<comment type="caution">
    <text evidence="2">The sequence shown here is derived from an EMBL/GenBank/DDBJ whole genome shotgun (WGS) entry which is preliminary data.</text>
</comment>
<proteinExistence type="predicted"/>
<evidence type="ECO:0000313" key="3">
    <source>
        <dbReference type="Proteomes" id="UP000023104"/>
    </source>
</evidence>
<sequence>MVLPTPPATPARHGITGCTGSGQRHRRLGSLRAQAKRPICTGFCLAVATGSTPASSRASTTPSKSIKRRAYGYRDQEYFFLKIRSAFPVIPR</sequence>
<protein>
    <submittedName>
        <fullName evidence="2">Transposase</fullName>
    </submittedName>
</protein>